<evidence type="ECO:0000313" key="1">
    <source>
        <dbReference type="EMBL" id="RVW93048.1"/>
    </source>
</evidence>
<protein>
    <submittedName>
        <fullName evidence="1">Uncharacterized protein</fullName>
    </submittedName>
</protein>
<dbReference type="Proteomes" id="UP000288805">
    <property type="component" value="Unassembled WGS sequence"/>
</dbReference>
<accession>A0A438I8K3</accession>
<dbReference type="EMBL" id="QGNW01000132">
    <property type="protein sequence ID" value="RVW93048.1"/>
    <property type="molecule type" value="Genomic_DNA"/>
</dbReference>
<proteinExistence type="predicted"/>
<dbReference type="AlphaFoldDB" id="A0A438I8K3"/>
<comment type="caution">
    <text evidence="1">The sequence shown here is derived from an EMBL/GenBank/DDBJ whole genome shotgun (WGS) entry which is preliminary data.</text>
</comment>
<name>A0A438I8K3_VITVI</name>
<reference evidence="1 2" key="1">
    <citation type="journal article" date="2018" name="PLoS Genet.">
        <title>Population sequencing reveals clonal diversity and ancestral inbreeding in the grapevine cultivar Chardonnay.</title>
        <authorList>
            <person name="Roach M.J."/>
            <person name="Johnson D.L."/>
            <person name="Bohlmann J."/>
            <person name="van Vuuren H.J."/>
            <person name="Jones S.J."/>
            <person name="Pretorius I.S."/>
            <person name="Schmidt S.A."/>
            <person name="Borneman A.R."/>
        </authorList>
    </citation>
    <scope>NUCLEOTIDE SEQUENCE [LARGE SCALE GENOMIC DNA]</scope>
    <source>
        <strain evidence="2">cv. Chardonnay</strain>
        <tissue evidence="1">Leaf</tissue>
    </source>
</reference>
<sequence length="313" mass="35746">MYHLLVQCQPDSGRKSSLSKRVNAIISVRIRQSYQTRATDWCHLLVVEQESSDHVVDFAFTWGLFWSKRVDPKQIIYLSWTDQGVLNLGKDTWREIPHNAPLIRLLLSDQVTFWLFSALAFSCLRCTFATAILAIDHRSSLSSLPTLDLFPMDFFPAKEHSFLTPASFHISDNIPIQLTNDEALSSTDLSNLSLLEVLFIYTVKMNQKERFNLSAHISSLQLVTGLPNPCKYWAKGHVLVSSPWNGSSVSPNEVFSPQRSLEIPSKERRGRLIEWVETASFVRLNKLFKIDTIEQAYKVLLSDKNLLALTEYP</sequence>
<gene>
    <name evidence="1" type="ORF">CK203_032721</name>
</gene>
<organism evidence="1 2">
    <name type="scientific">Vitis vinifera</name>
    <name type="common">Grape</name>
    <dbReference type="NCBI Taxonomy" id="29760"/>
    <lineage>
        <taxon>Eukaryota</taxon>
        <taxon>Viridiplantae</taxon>
        <taxon>Streptophyta</taxon>
        <taxon>Embryophyta</taxon>
        <taxon>Tracheophyta</taxon>
        <taxon>Spermatophyta</taxon>
        <taxon>Magnoliopsida</taxon>
        <taxon>eudicotyledons</taxon>
        <taxon>Gunneridae</taxon>
        <taxon>Pentapetalae</taxon>
        <taxon>rosids</taxon>
        <taxon>Vitales</taxon>
        <taxon>Vitaceae</taxon>
        <taxon>Viteae</taxon>
        <taxon>Vitis</taxon>
    </lineage>
</organism>
<evidence type="ECO:0000313" key="2">
    <source>
        <dbReference type="Proteomes" id="UP000288805"/>
    </source>
</evidence>